<feature type="transmembrane region" description="Helical" evidence="1">
    <location>
        <begin position="20"/>
        <end position="42"/>
    </location>
</feature>
<evidence type="ECO:0000313" key="2">
    <source>
        <dbReference type="EMBL" id="JAH00552.1"/>
    </source>
</evidence>
<reference evidence="2" key="1">
    <citation type="submission" date="2014-11" db="EMBL/GenBank/DDBJ databases">
        <authorList>
            <person name="Amaro Gonzalez C."/>
        </authorList>
    </citation>
    <scope>NUCLEOTIDE SEQUENCE</scope>
</reference>
<reference evidence="2" key="2">
    <citation type="journal article" date="2015" name="Fish Shellfish Immunol.">
        <title>Early steps in the European eel (Anguilla anguilla)-Vibrio vulnificus interaction in the gills: Role of the RtxA13 toxin.</title>
        <authorList>
            <person name="Callol A."/>
            <person name="Pajuelo D."/>
            <person name="Ebbesson L."/>
            <person name="Teles M."/>
            <person name="MacKenzie S."/>
            <person name="Amaro C."/>
        </authorList>
    </citation>
    <scope>NUCLEOTIDE SEQUENCE</scope>
</reference>
<keyword evidence="1" id="KW-1133">Transmembrane helix</keyword>
<keyword evidence="1" id="KW-0472">Membrane</keyword>
<evidence type="ECO:0000256" key="1">
    <source>
        <dbReference type="SAM" id="Phobius"/>
    </source>
</evidence>
<dbReference type="EMBL" id="GBXM01108025">
    <property type="protein sequence ID" value="JAH00552.1"/>
    <property type="molecule type" value="Transcribed_RNA"/>
</dbReference>
<name>A0A0E9P8F4_ANGAN</name>
<sequence length="55" mass="6401">MKSILQRTLLPCKYRDFCSYSGIIYFSLKFHCTFSFVLMSYLGMSKLILGVVHVN</sequence>
<dbReference type="AlphaFoldDB" id="A0A0E9P8F4"/>
<keyword evidence="1" id="KW-0812">Transmembrane</keyword>
<accession>A0A0E9P8F4</accession>
<organism evidence="2">
    <name type="scientific">Anguilla anguilla</name>
    <name type="common">European freshwater eel</name>
    <name type="synonym">Muraena anguilla</name>
    <dbReference type="NCBI Taxonomy" id="7936"/>
    <lineage>
        <taxon>Eukaryota</taxon>
        <taxon>Metazoa</taxon>
        <taxon>Chordata</taxon>
        <taxon>Craniata</taxon>
        <taxon>Vertebrata</taxon>
        <taxon>Euteleostomi</taxon>
        <taxon>Actinopterygii</taxon>
        <taxon>Neopterygii</taxon>
        <taxon>Teleostei</taxon>
        <taxon>Anguilliformes</taxon>
        <taxon>Anguillidae</taxon>
        <taxon>Anguilla</taxon>
    </lineage>
</organism>
<protein>
    <submittedName>
        <fullName evidence="2">Uncharacterized protein</fullName>
    </submittedName>
</protein>
<proteinExistence type="predicted"/>